<organism evidence="1 2">
    <name type="scientific">Hyalomma asiaticum</name>
    <name type="common">Tick</name>
    <dbReference type="NCBI Taxonomy" id="266040"/>
    <lineage>
        <taxon>Eukaryota</taxon>
        <taxon>Metazoa</taxon>
        <taxon>Ecdysozoa</taxon>
        <taxon>Arthropoda</taxon>
        <taxon>Chelicerata</taxon>
        <taxon>Arachnida</taxon>
        <taxon>Acari</taxon>
        <taxon>Parasitiformes</taxon>
        <taxon>Ixodida</taxon>
        <taxon>Ixodoidea</taxon>
        <taxon>Ixodidae</taxon>
        <taxon>Hyalomminae</taxon>
        <taxon>Hyalomma</taxon>
    </lineage>
</organism>
<reference evidence="1" key="1">
    <citation type="submission" date="2020-05" db="EMBL/GenBank/DDBJ databases">
        <title>Large-scale comparative analyses of tick genomes elucidate their genetic diversity and vector capacities.</title>
        <authorList>
            <person name="Jia N."/>
            <person name="Wang J."/>
            <person name="Shi W."/>
            <person name="Du L."/>
            <person name="Sun Y."/>
            <person name="Zhan W."/>
            <person name="Jiang J."/>
            <person name="Wang Q."/>
            <person name="Zhang B."/>
            <person name="Ji P."/>
            <person name="Sakyi L.B."/>
            <person name="Cui X."/>
            <person name="Yuan T."/>
            <person name="Jiang B."/>
            <person name="Yang W."/>
            <person name="Lam T.T.-Y."/>
            <person name="Chang Q."/>
            <person name="Ding S."/>
            <person name="Wang X."/>
            <person name="Zhu J."/>
            <person name="Ruan X."/>
            <person name="Zhao L."/>
            <person name="Wei J."/>
            <person name="Que T."/>
            <person name="Du C."/>
            <person name="Cheng J."/>
            <person name="Dai P."/>
            <person name="Han X."/>
            <person name="Huang E."/>
            <person name="Gao Y."/>
            <person name="Liu J."/>
            <person name="Shao H."/>
            <person name="Ye R."/>
            <person name="Li L."/>
            <person name="Wei W."/>
            <person name="Wang X."/>
            <person name="Wang C."/>
            <person name="Yang T."/>
            <person name="Huo Q."/>
            <person name="Li W."/>
            <person name="Guo W."/>
            <person name="Chen H."/>
            <person name="Zhou L."/>
            <person name="Ni X."/>
            <person name="Tian J."/>
            <person name="Zhou Y."/>
            <person name="Sheng Y."/>
            <person name="Liu T."/>
            <person name="Pan Y."/>
            <person name="Xia L."/>
            <person name="Li J."/>
            <person name="Zhao F."/>
            <person name="Cao W."/>
        </authorList>
    </citation>
    <scope>NUCLEOTIDE SEQUENCE</scope>
    <source>
        <strain evidence="1">Hyas-2018</strain>
    </source>
</reference>
<dbReference type="EMBL" id="CM023490">
    <property type="protein sequence ID" value="KAH6943518.1"/>
    <property type="molecule type" value="Genomic_DNA"/>
</dbReference>
<evidence type="ECO:0000313" key="1">
    <source>
        <dbReference type="EMBL" id="KAH6943518.1"/>
    </source>
</evidence>
<evidence type="ECO:0000313" key="2">
    <source>
        <dbReference type="Proteomes" id="UP000821845"/>
    </source>
</evidence>
<sequence length="455" mass="49845">MGDGTDLGGIGLQKIRSCIEVMDQFLSQGHPVVCSYVKADRSSKLHGEGAKDLLRSVTRILGVKDTQRLNTHITLGELGIDSLMSVEVKQTLERDYDLTLSMQDIRQLTIARIREISEGGTDASNTSEGTAARNGTYGDEEPVIAHIPLSGVLVPDRTIVEMNEAVDYDMRVFFLHPIEGHIDALRELASMLPVRALGLQWTPDVPTDSIEDMAAAYIQKIMLLQPEGPYHICGYSFGATVAFEVALQLQASAALVGTVTLLDGAPKFFSLYTQDRRSRFGERKKDHETAVLCGFLAQYLDLGISELTGLSTTPAGRWILEEFGLAPTDNLDCNTQLPREIREKLVVLPLIRNVHPVHNAGRRTASASAILKQIHNDSFEVSFVDATAYLDGKAFAVSVVDTLGKVINCASARTTDPKVDEQGAIPLIMKDGRRCRAYSDSQAAVRTFQKGWVAR</sequence>
<accession>A0ACB7TBK6</accession>
<name>A0ACB7TBK6_HYAAI</name>
<comment type="caution">
    <text evidence="1">The sequence shown here is derived from an EMBL/GenBank/DDBJ whole genome shotgun (WGS) entry which is preliminary data.</text>
</comment>
<protein>
    <submittedName>
        <fullName evidence="1">Uncharacterized protein</fullName>
    </submittedName>
</protein>
<proteinExistence type="predicted"/>
<gene>
    <name evidence="1" type="ORF">HPB50_022696</name>
</gene>
<keyword evidence="2" id="KW-1185">Reference proteome</keyword>
<dbReference type="Proteomes" id="UP000821845">
    <property type="component" value="Chromosome 10"/>
</dbReference>